<reference evidence="3" key="1">
    <citation type="submission" date="2022-08" db="EMBL/GenBank/DDBJ databases">
        <authorList>
            <person name="Tian L."/>
        </authorList>
    </citation>
    <scope>NUCLEOTIDE SEQUENCE</scope>
    <source>
        <strain evidence="3">CM253</strain>
        <plasmid evidence="3">psa3239</plasmid>
    </source>
</reference>
<gene>
    <name evidence="3" type="ORF">NRK68_35355</name>
</gene>
<dbReference type="GeneID" id="95578819"/>
<organism evidence="3 4">
    <name type="scientific">Streptomyces yangpuensis</name>
    <dbReference type="NCBI Taxonomy" id="1648182"/>
    <lineage>
        <taxon>Bacteria</taxon>
        <taxon>Bacillati</taxon>
        <taxon>Actinomycetota</taxon>
        <taxon>Actinomycetes</taxon>
        <taxon>Kitasatosporales</taxon>
        <taxon>Streptomycetaceae</taxon>
        <taxon>Streptomyces</taxon>
    </lineage>
</organism>
<name>A0ABY5Q956_9ACTN</name>
<dbReference type="Proteomes" id="UP001057738">
    <property type="component" value="Plasmid psa3239"/>
</dbReference>
<dbReference type="RefSeq" id="WP_257858283.1">
    <property type="nucleotide sequence ID" value="NZ_CP102516.1"/>
</dbReference>
<geneLocation type="plasmid" evidence="3 4">
    <name>psa3239</name>
</geneLocation>
<evidence type="ECO:0000256" key="1">
    <source>
        <dbReference type="SAM" id="MobiDB-lite"/>
    </source>
</evidence>
<feature type="region of interest" description="Disordered" evidence="1">
    <location>
        <begin position="1"/>
        <end position="41"/>
    </location>
</feature>
<dbReference type="Pfam" id="PF02873">
    <property type="entry name" value="MurB_C"/>
    <property type="match status" value="1"/>
</dbReference>
<evidence type="ECO:0000313" key="3">
    <source>
        <dbReference type="EMBL" id="UUY52543.1"/>
    </source>
</evidence>
<accession>A0ABY5Q956</accession>
<dbReference type="Gene3D" id="3.90.78.10">
    <property type="entry name" value="UDP-N-acetylenolpyruvoylglucosamine reductase, C-terminal domain"/>
    <property type="match status" value="1"/>
</dbReference>
<keyword evidence="4" id="KW-1185">Reference proteome</keyword>
<dbReference type="InterPro" id="IPR036635">
    <property type="entry name" value="MurB_C_sf"/>
</dbReference>
<evidence type="ECO:0000313" key="4">
    <source>
        <dbReference type="Proteomes" id="UP001057738"/>
    </source>
</evidence>
<protein>
    <recommendedName>
        <fullName evidence="2">UDP-N-acetylenolpyruvoylglucosamine reductase C-terminal domain-containing protein</fullName>
    </recommendedName>
</protein>
<dbReference type="SUPFAM" id="SSF56194">
    <property type="entry name" value="Uridine diphospho-N-Acetylenolpyruvylglucosamine reductase, MurB, C-terminal domain"/>
    <property type="match status" value="1"/>
</dbReference>
<feature type="compositionally biased region" description="Polar residues" evidence="1">
    <location>
        <begin position="1"/>
        <end position="10"/>
    </location>
</feature>
<feature type="domain" description="UDP-N-acetylenolpyruvoylglucosamine reductase C-terminal" evidence="2">
    <location>
        <begin position="103"/>
        <end position="208"/>
    </location>
</feature>
<keyword evidence="3" id="KW-0614">Plasmid</keyword>
<dbReference type="EMBL" id="CP102516">
    <property type="protein sequence ID" value="UUY52543.1"/>
    <property type="molecule type" value="Genomic_DNA"/>
</dbReference>
<dbReference type="InterPro" id="IPR011601">
    <property type="entry name" value="MurB_C"/>
</dbReference>
<sequence length="209" mass="21919">MSTARSQEVSTGAGREAPSRNRARPRACGSRPQRAKRQPGRGTILSLTLHLTPSTAAAPVTYQHLATALRAPLGSRPPLTEAAAAVLHDRAARGLLLPETGHDHRQAGSCFLNPTVTDHQARNLRSQGAPVHRMPLGTWRASAGWLLEACGYRPGAAITCGVSCSTHRTLTLTAQPGATAHSFHSALATMAGHVSMATGVRLQAEPVAV</sequence>
<proteinExistence type="predicted"/>
<evidence type="ECO:0000259" key="2">
    <source>
        <dbReference type="Pfam" id="PF02873"/>
    </source>
</evidence>